<dbReference type="GO" id="GO:0008270">
    <property type="term" value="F:zinc ion binding"/>
    <property type="evidence" value="ECO:0007669"/>
    <property type="project" value="InterPro"/>
</dbReference>
<sequence length="148" mass="16966">MSPAVRLQIQYGSSYGRSVRQKTVALLQRGQMDNLKVSVSGWSEFSAEPYQLNSNLWTSRVFELCKVVGHILPETPSRDQGVAGRYAVCHAEKQLVAYYWYRHSTYEKKRTLHVSRQPCEDCVLFLRQVKNVLGLSVRVIVNGTRVPY</sequence>
<dbReference type="Proteomes" id="UP001324427">
    <property type="component" value="Unassembled WGS sequence"/>
</dbReference>
<protein>
    <recommendedName>
        <fullName evidence="1">Single-strand DNA deaminase toxin A-like C-terminal domain-containing protein</fullName>
    </recommendedName>
</protein>
<comment type="caution">
    <text evidence="2">The sequence shown here is derived from an EMBL/GenBank/DDBJ whole genome shotgun (WGS) entry which is preliminary data.</text>
</comment>
<dbReference type="InterPro" id="IPR057517">
    <property type="entry name" value="SsdA-like_C"/>
</dbReference>
<evidence type="ECO:0000313" key="2">
    <source>
        <dbReference type="EMBL" id="KAK4540690.1"/>
    </source>
</evidence>
<dbReference type="AlphaFoldDB" id="A0AAV9J8H2"/>
<dbReference type="PROSITE" id="PS00903">
    <property type="entry name" value="CYT_DCMP_DEAMINASES_1"/>
    <property type="match status" value="1"/>
</dbReference>
<proteinExistence type="predicted"/>
<dbReference type="GO" id="GO:0019239">
    <property type="term" value="F:deaminase activity"/>
    <property type="evidence" value="ECO:0007669"/>
    <property type="project" value="UniProtKB-ARBA"/>
</dbReference>
<accession>A0AAV9J8H2</accession>
<keyword evidence="3" id="KW-1185">Reference proteome</keyword>
<evidence type="ECO:0000259" key="1">
    <source>
        <dbReference type="Pfam" id="PF24120"/>
    </source>
</evidence>
<organism evidence="2 3">
    <name type="scientific">Oleoguttula mirabilis</name>
    <dbReference type="NCBI Taxonomy" id="1507867"/>
    <lineage>
        <taxon>Eukaryota</taxon>
        <taxon>Fungi</taxon>
        <taxon>Dikarya</taxon>
        <taxon>Ascomycota</taxon>
        <taxon>Pezizomycotina</taxon>
        <taxon>Dothideomycetes</taxon>
        <taxon>Dothideomycetidae</taxon>
        <taxon>Mycosphaerellales</taxon>
        <taxon>Teratosphaeriaceae</taxon>
        <taxon>Oleoguttula</taxon>
    </lineage>
</organism>
<dbReference type="InterPro" id="IPR016192">
    <property type="entry name" value="APOBEC/CMP_deaminase_Zn-bd"/>
</dbReference>
<feature type="domain" description="Single-strand DNA deaminase toxin A-like C-terminal" evidence="1">
    <location>
        <begin position="39"/>
        <end position="96"/>
    </location>
</feature>
<reference evidence="2 3" key="1">
    <citation type="submission" date="2021-11" db="EMBL/GenBank/DDBJ databases">
        <title>Black yeast isolated from Biological Soil Crust.</title>
        <authorList>
            <person name="Kurbessoian T."/>
        </authorList>
    </citation>
    <scope>NUCLEOTIDE SEQUENCE [LARGE SCALE GENOMIC DNA]</scope>
    <source>
        <strain evidence="2 3">CCFEE 5522</strain>
    </source>
</reference>
<gene>
    <name evidence="2" type="ORF">LTR36_009021</name>
</gene>
<dbReference type="EMBL" id="JAVFHQ010000063">
    <property type="protein sequence ID" value="KAK4540690.1"/>
    <property type="molecule type" value="Genomic_DNA"/>
</dbReference>
<name>A0AAV9J8H2_9PEZI</name>
<evidence type="ECO:0000313" key="3">
    <source>
        <dbReference type="Proteomes" id="UP001324427"/>
    </source>
</evidence>
<dbReference type="Pfam" id="PF24120">
    <property type="entry name" value="SsdA_C"/>
    <property type="match status" value="1"/>
</dbReference>